<gene>
    <name evidence="1" type="ORF">Mucpa_5140</name>
</gene>
<dbReference type="Gene3D" id="3.90.1200.10">
    <property type="match status" value="1"/>
</dbReference>
<keyword evidence="2" id="KW-1185">Reference proteome</keyword>
<organism evidence="1 2">
    <name type="scientific">Mucilaginibacter paludis DSM 18603</name>
    <dbReference type="NCBI Taxonomy" id="714943"/>
    <lineage>
        <taxon>Bacteria</taxon>
        <taxon>Pseudomonadati</taxon>
        <taxon>Bacteroidota</taxon>
        <taxon>Sphingobacteriia</taxon>
        <taxon>Sphingobacteriales</taxon>
        <taxon>Sphingobacteriaceae</taxon>
        <taxon>Mucilaginibacter</taxon>
    </lineage>
</organism>
<dbReference type="eggNOG" id="COG2334">
    <property type="taxonomic scope" value="Bacteria"/>
</dbReference>
<evidence type="ECO:0000313" key="1">
    <source>
        <dbReference type="EMBL" id="EHQ29215.1"/>
    </source>
</evidence>
<evidence type="ECO:0000313" key="2">
    <source>
        <dbReference type="Proteomes" id="UP000002774"/>
    </source>
</evidence>
<name>H1Y0Z0_9SPHI</name>
<protein>
    <recommendedName>
        <fullName evidence="3">Aminoglycoside phosphotransferase</fullName>
    </recommendedName>
</protein>
<reference evidence="1" key="1">
    <citation type="submission" date="2011-09" db="EMBL/GenBank/DDBJ databases">
        <title>The permanent draft genome of Mucilaginibacter paludis DSM 18603.</title>
        <authorList>
            <consortium name="US DOE Joint Genome Institute (JGI-PGF)"/>
            <person name="Lucas S."/>
            <person name="Han J."/>
            <person name="Lapidus A."/>
            <person name="Bruce D."/>
            <person name="Goodwin L."/>
            <person name="Pitluck S."/>
            <person name="Peters L."/>
            <person name="Kyrpides N."/>
            <person name="Mavromatis K."/>
            <person name="Ivanova N."/>
            <person name="Mikhailova N."/>
            <person name="Held B."/>
            <person name="Detter J.C."/>
            <person name="Tapia R."/>
            <person name="Han C."/>
            <person name="Land M."/>
            <person name="Hauser L."/>
            <person name="Markowitz V."/>
            <person name="Cheng J.-F."/>
            <person name="Hugenholtz P."/>
            <person name="Woyke T."/>
            <person name="Wu D."/>
            <person name="Tindall B."/>
            <person name="Brambilla E."/>
            <person name="Klenk H.-P."/>
            <person name="Eisen J.A."/>
        </authorList>
    </citation>
    <scope>NUCLEOTIDE SEQUENCE [LARGE SCALE GENOMIC DNA]</scope>
    <source>
        <strain evidence="1">DSM 18603</strain>
    </source>
</reference>
<sequence length="381" mass="45471">MFVVIKAHNQTDQIKSNQCNQSIIGEIKRIYMNYTAIIKKAWQGYDDSKHIRSIEDISALVSTNHVFRITFIDDDIVIAKLSYFGKYEHFKEDHRIIHSLCNNLLYPFENLLSKSLLKNNRVYTYRYKWGKTDAWVVFYNPTRVMQRLPRRLDEHQIRKLAQQIAKFHKACSRVSNVLPKSSKTLRTDMNTLTEQLHANPMKFGSLDKGEVIEYHCEQFLKYRTKYNAGTFETIPVFIDWNIGNFSVNNKLELFSRWDYDWFRMSSRMMDFYFFSRVVSDAGDRTVFSYLVNPMMEDRFMIFLKEYHQINPLTADELRFLREAYRFFILNYVIKDGQYFFSHQYAEKLQAEAFEIYLPSIETGFDAEKLIDTLGIEVPEYK</sequence>
<evidence type="ECO:0008006" key="3">
    <source>
        <dbReference type="Google" id="ProtNLM"/>
    </source>
</evidence>
<dbReference type="SUPFAM" id="SSF56112">
    <property type="entry name" value="Protein kinase-like (PK-like)"/>
    <property type="match status" value="1"/>
</dbReference>
<dbReference type="HOGENOM" id="CLU_796246_0_0_10"/>
<dbReference type="Proteomes" id="UP000002774">
    <property type="component" value="Chromosome"/>
</dbReference>
<dbReference type="STRING" id="714943.Mucpa_5140"/>
<dbReference type="EMBL" id="CM001403">
    <property type="protein sequence ID" value="EHQ29215.1"/>
    <property type="molecule type" value="Genomic_DNA"/>
</dbReference>
<dbReference type="AlphaFoldDB" id="H1Y0Z0"/>
<proteinExistence type="predicted"/>
<accession>H1Y0Z0</accession>
<dbReference type="InterPro" id="IPR011009">
    <property type="entry name" value="Kinase-like_dom_sf"/>
</dbReference>